<protein>
    <submittedName>
        <fullName evidence="2">VOC family protein</fullName>
    </submittedName>
</protein>
<dbReference type="PROSITE" id="PS51819">
    <property type="entry name" value="VOC"/>
    <property type="match status" value="1"/>
</dbReference>
<dbReference type="InterPro" id="IPR004360">
    <property type="entry name" value="Glyas_Fos-R_dOase_dom"/>
</dbReference>
<evidence type="ECO:0000313" key="3">
    <source>
        <dbReference type="Proteomes" id="UP001430755"/>
    </source>
</evidence>
<organism evidence="2 3">
    <name type="scientific">Adlercreutzia faecimuris</name>
    <dbReference type="NCBI Taxonomy" id="2897341"/>
    <lineage>
        <taxon>Bacteria</taxon>
        <taxon>Bacillati</taxon>
        <taxon>Actinomycetota</taxon>
        <taxon>Coriobacteriia</taxon>
        <taxon>Eggerthellales</taxon>
        <taxon>Eggerthellaceae</taxon>
        <taxon>Adlercreutzia</taxon>
    </lineage>
</organism>
<comment type="caution">
    <text evidence="2">The sequence shown here is derived from an EMBL/GenBank/DDBJ whole genome shotgun (WGS) entry which is preliminary data.</text>
</comment>
<dbReference type="Pfam" id="PF00903">
    <property type="entry name" value="Glyoxalase"/>
    <property type="match status" value="1"/>
</dbReference>
<evidence type="ECO:0000259" key="1">
    <source>
        <dbReference type="PROSITE" id="PS51819"/>
    </source>
</evidence>
<dbReference type="InterPro" id="IPR037523">
    <property type="entry name" value="VOC_core"/>
</dbReference>
<dbReference type="PANTHER" id="PTHR10374">
    <property type="entry name" value="LACTOYLGLUTATHIONE LYASE GLYOXALASE I"/>
    <property type="match status" value="1"/>
</dbReference>
<feature type="domain" description="VOC" evidence="1">
    <location>
        <begin position="4"/>
        <end position="124"/>
    </location>
</feature>
<evidence type="ECO:0000313" key="2">
    <source>
        <dbReference type="EMBL" id="MCI2242158.1"/>
    </source>
</evidence>
<dbReference type="PANTHER" id="PTHR10374:SF30">
    <property type="entry name" value="LACTOYLGLUTATHIONE LYASE"/>
    <property type="match status" value="1"/>
</dbReference>
<reference evidence="2" key="1">
    <citation type="submission" date="2021-11" db="EMBL/GenBank/DDBJ databases">
        <title>A Novel Adlercreutzia Species, isolated from a Allomyrina dichotoma larva feces.</title>
        <authorList>
            <person name="Suh M.K."/>
        </authorList>
    </citation>
    <scope>NUCLEOTIDE SEQUENCE</scope>
    <source>
        <strain evidence="2">JBNU-10</strain>
    </source>
</reference>
<accession>A0ABS9WH09</accession>
<name>A0ABS9WH09_9ACTN</name>
<keyword evidence="3" id="KW-1185">Reference proteome</keyword>
<dbReference type="RefSeq" id="WP_242165094.1">
    <property type="nucleotide sequence ID" value="NZ_JAJMLW010000002.1"/>
</dbReference>
<dbReference type="SUPFAM" id="SSF54593">
    <property type="entry name" value="Glyoxalase/Bleomycin resistance protein/Dihydroxybiphenyl dioxygenase"/>
    <property type="match status" value="1"/>
</dbReference>
<sequence>MAATFLHRCTHVLDKEKTVAFYEQALGFRVVREMGPDDGSWTNTFMEAPGCPFQLELTWNRGRVEPYDNGGPDQHIAFAVDDFDAAHALHEEMGCIIRENPAMGLYFIADPEGQWIEILPREGR</sequence>
<dbReference type="Proteomes" id="UP001430755">
    <property type="component" value="Unassembled WGS sequence"/>
</dbReference>
<gene>
    <name evidence="2" type="ORF">LPT13_07315</name>
</gene>
<dbReference type="EMBL" id="JAJMLW010000002">
    <property type="protein sequence ID" value="MCI2242158.1"/>
    <property type="molecule type" value="Genomic_DNA"/>
</dbReference>
<proteinExistence type="predicted"/>
<dbReference type="Gene3D" id="3.10.180.10">
    <property type="entry name" value="2,3-Dihydroxybiphenyl 1,2-Dioxygenase, domain 1"/>
    <property type="match status" value="1"/>
</dbReference>
<dbReference type="InterPro" id="IPR029068">
    <property type="entry name" value="Glyas_Bleomycin-R_OHBP_Dase"/>
</dbReference>